<dbReference type="InterPro" id="IPR003615">
    <property type="entry name" value="HNH_nuc"/>
</dbReference>
<organism evidence="2 3">
    <name type="scientific">Agathobacter rectalis</name>
    <dbReference type="NCBI Taxonomy" id="39491"/>
    <lineage>
        <taxon>Bacteria</taxon>
        <taxon>Bacillati</taxon>
        <taxon>Bacillota</taxon>
        <taxon>Clostridia</taxon>
        <taxon>Lachnospirales</taxon>
        <taxon>Lachnospiraceae</taxon>
        <taxon>Agathobacter</taxon>
    </lineage>
</organism>
<evidence type="ECO:0000313" key="2">
    <source>
        <dbReference type="EMBL" id="RHI25639.1"/>
    </source>
</evidence>
<sequence length="256" mass="29604">MIFKFVMEDKDGCNTRFIRSKIREIDCILEVDKNETKKHKGRNVYWKCLCDCGNYKSIVSGSLTNGTTKSCGCLKIQSSKDRNKKYNTYDLSGEYGIGYTSKGEEFYFDLEDYDKIKDYCWHISGNGYVQAQKPDKKRINLHSLILPSTNIVDHINRNKNDCRKSNLRICSYSENNRNNGLKKNNTSGIIGVNWNKTQNKWQARVHMNGKAIHLGFFSDMTEAIKARLLAEQKYYGEFAPQKHLYEKFLDKGGGHN</sequence>
<dbReference type="GO" id="GO:0003677">
    <property type="term" value="F:DNA binding"/>
    <property type="evidence" value="ECO:0007669"/>
    <property type="project" value="InterPro"/>
</dbReference>
<dbReference type="SUPFAM" id="SSF54060">
    <property type="entry name" value="His-Me finger endonucleases"/>
    <property type="match status" value="1"/>
</dbReference>
<feature type="domain" description="HNH nuclease" evidence="1">
    <location>
        <begin position="146"/>
        <end position="177"/>
    </location>
</feature>
<protein>
    <recommendedName>
        <fullName evidence="1">HNH nuclease domain-containing protein</fullName>
    </recommendedName>
</protein>
<dbReference type="Proteomes" id="UP000285865">
    <property type="component" value="Unassembled WGS sequence"/>
</dbReference>
<evidence type="ECO:0000313" key="3">
    <source>
        <dbReference type="Proteomes" id="UP000285865"/>
    </source>
</evidence>
<proteinExistence type="predicted"/>
<dbReference type="InterPro" id="IPR044925">
    <property type="entry name" value="His-Me_finger_sf"/>
</dbReference>
<evidence type="ECO:0000259" key="1">
    <source>
        <dbReference type="Pfam" id="PF13392"/>
    </source>
</evidence>
<name>A0A414ZQW4_9FIRM</name>
<comment type="caution">
    <text evidence="2">The sequence shown here is derived from an EMBL/GenBank/DDBJ whole genome shotgun (WGS) entry which is preliminary data.</text>
</comment>
<dbReference type="InterPro" id="IPR016177">
    <property type="entry name" value="DNA-bd_dom_sf"/>
</dbReference>
<dbReference type="Pfam" id="PF13392">
    <property type="entry name" value="HNH_3"/>
    <property type="match status" value="1"/>
</dbReference>
<reference evidence="2 3" key="1">
    <citation type="submission" date="2018-08" db="EMBL/GenBank/DDBJ databases">
        <title>A genome reference for cultivated species of the human gut microbiota.</title>
        <authorList>
            <person name="Zou Y."/>
            <person name="Xue W."/>
            <person name="Luo G."/>
        </authorList>
    </citation>
    <scope>NUCLEOTIDE SEQUENCE [LARGE SCALE GENOMIC DNA]</scope>
    <source>
        <strain evidence="2 3">AM16-11</strain>
    </source>
</reference>
<dbReference type="AlphaFoldDB" id="A0A414ZQW4"/>
<dbReference type="Gene3D" id="1.20.5.2050">
    <property type="match status" value="1"/>
</dbReference>
<gene>
    <name evidence="2" type="ORF">DW172_02860</name>
</gene>
<dbReference type="SUPFAM" id="SSF54171">
    <property type="entry name" value="DNA-binding domain"/>
    <property type="match status" value="1"/>
</dbReference>
<accession>A0A414ZQW4</accession>
<dbReference type="EMBL" id="QRKN01000001">
    <property type="protein sequence ID" value="RHI25639.1"/>
    <property type="molecule type" value="Genomic_DNA"/>
</dbReference>